<dbReference type="Pfam" id="PF01144">
    <property type="entry name" value="CoA_trans"/>
    <property type="match status" value="1"/>
</dbReference>
<evidence type="ECO:0000313" key="6">
    <source>
        <dbReference type="Proteomes" id="UP000092544"/>
    </source>
</evidence>
<protein>
    <recommendedName>
        <fullName evidence="3">Acetate CoA-transferase YdiF</fullName>
        <ecNumber evidence="3">2.8.3.8</ecNumber>
    </recommendedName>
</protein>
<proteinExistence type="inferred from homology"/>
<evidence type="ECO:0000313" key="5">
    <source>
        <dbReference type="EMBL" id="SBS35374.1"/>
    </source>
</evidence>
<dbReference type="EMBL" id="FLOB01000009">
    <property type="protein sequence ID" value="SBS35374.1"/>
    <property type="molecule type" value="Genomic_DNA"/>
</dbReference>
<dbReference type="EC" id="2.8.3.8" evidence="3"/>
<evidence type="ECO:0000256" key="1">
    <source>
        <dbReference type="ARBA" id="ARBA00007154"/>
    </source>
</evidence>
<accession>A0A1A8TR64</accession>
<keyword evidence="6" id="KW-1185">Reference proteome</keyword>
<dbReference type="InterPro" id="IPR004165">
    <property type="entry name" value="CoA_trans_fam_I"/>
</dbReference>
<organism evidence="5 6">
    <name type="scientific">Marinomonas spartinae</name>
    <dbReference type="NCBI Taxonomy" id="1792290"/>
    <lineage>
        <taxon>Bacteria</taxon>
        <taxon>Pseudomonadati</taxon>
        <taxon>Pseudomonadota</taxon>
        <taxon>Gammaproteobacteria</taxon>
        <taxon>Oceanospirillales</taxon>
        <taxon>Oceanospirillaceae</taxon>
        <taxon>Marinomonas</taxon>
    </lineage>
</organism>
<dbReference type="Gene3D" id="3.40.1080.10">
    <property type="entry name" value="Glutaconate Coenzyme A-transferase"/>
    <property type="match status" value="2"/>
</dbReference>
<dbReference type="RefSeq" id="WP_067018496.1">
    <property type="nucleotide sequence ID" value="NZ_FLOB01000009.1"/>
</dbReference>
<name>A0A1A8TR64_9GAMM</name>
<dbReference type="Proteomes" id="UP000092544">
    <property type="component" value="Unassembled WGS sequence"/>
</dbReference>
<dbReference type="PIRSF" id="PIRSF000858">
    <property type="entry name" value="SCOT-t"/>
    <property type="match status" value="1"/>
</dbReference>
<dbReference type="InterPro" id="IPR037171">
    <property type="entry name" value="NagB/RpiA_transferase-like"/>
</dbReference>
<comment type="catalytic activity">
    <reaction evidence="3">
        <text>an acyl-CoA + acetate = a carboxylate + acetyl-CoA</text>
        <dbReference type="Rhea" id="RHEA:13381"/>
        <dbReference type="ChEBI" id="CHEBI:29067"/>
        <dbReference type="ChEBI" id="CHEBI:30089"/>
        <dbReference type="ChEBI" id="CHEBI:57288"/>
        <dbReference type="ChEBI" id="CHEBI:58342"/>
        <dbReference type="EC" id="2.8.3.8"/>
    </reaction>
</comment>
<comment type="function">
    <text evidence="3">CoA transferase having broad substrate specificity for short-chain acyl-CoA thioesters with the activity decreasing when the length of the carboxylic acid chain exceeds four carbons.</text>
</comment>
<dbReference type="STRING" id="1792290.MSP8886_03365"/>
<keyword evidence="2 3" id="KW-0808">Transferase</keyword>
<dbReference type="SMART" id="SM00882">
    <property type="entry name" value="CoA_trans"/>
    <property type="match status" value="2"/>
</dbReference>
<evidence type="ECO:0000256" key="2">
    <source>
        <dbReference type="ARBA" id="ARBA00022679"/>
    </source>
</evidence>
<dbReference type="InterPro" id="IPR014388">
    <property type="entry name" value="3-oxoacid_CoA-transferase"/>
</dbReference>
<sequence length="524" mass="55878">MSKVISLDQAAGLIKDGDSVAWSTVGMSYFAEAVAKSVEARFLQTGHPQNLTLVHDCGCGNGKEKGMSHLAHEGLVKRLVSGHTGQAPKMANLIADNQIEAYLLPQGVLTTLWRQIAGNKPGVITKIGMGTYVDPLIDGGKVTNITTEELVKRIEIEGEDWLLYKSFPVDVVVIRATTADEKGNLSVEEEAMMAEILPMAQAAKNRGGIVIAQVKYLAEACSIPPKEVKVPGVLVDYVTVAPAEDHMQTITTDYNPGLAGNARVPSNGIPPLKFSDRKIIARRAAMELTEGAIVNLGIGMPDGVASVAAEENAAQLFTLTTELGTYGGIPASGGDFGAAWNPEAIINHESQFDFYDGGGLDMAFLGLAQVDQNGNLNVSKFGPKVVGPGGFINISQSAKKMVFCGTLVNGAKLVFEEGKARVVEEGKTKKFVGSVDHITFSGEVAKANKQPVFFITERCVLALREEGLVLTEIAPGLDLQKDVLDMMDFKPVIAADLKTMPEEIFYEQWGGLTKAMAVAANNKG</sequence>
<dbReference type="GO" id="GO:0008775">
    <property type="term" value="F:acetate CoA-transferase activity"/>
    <property type="evidence" value="ECO:0007669"/>
    <property type="project" value="UniProtKB-EC"/>
</dbReference>
<dbReference type="GO" id="GO:0046952">
    <property type="term" value="P:ketone body catabolic process"/>
    <property type="evidence" value="ECO:0007669"/>
    <property type="project" value="InterPro"/>
</dbReference>
<dbReference type="PANTHER" id="PTHR43293">
    <property type="entry name" value="ACETATE COA-TRANSFERASE YDIF"/>
    <property type="match status" value="1"/>
</dbReference>
<evidence type="ECO:0000256" key="3">
    <source>
        <dbReference type="PIRNR" id="PIRNR000858"/>
    </source>
</evidence>
<evidence type="ECO:0000256" key="4">
    <source>
        <dbReference type="PIRSR" id="PIRSR000858-1"/>
    </source>
</evidence>
<dbReference type="AlphaFoldDB" id="A0A1A8TR64"/>
<dbReference type="PANTHER" id="PTHR43293:SF1">
    <property type="entry name" value="ACETATE COA-TRANSFERASE YDIF"/>
    <property type="match status" value="1"/>
</dbReference>
<feature type="active site" description="5-glutamyl coenzyme A thioester intermediate" evidence="4">
    <location>
        <position position="322"/>
    </location>
</feature>
<reference evidence="5 6" key="1">
    <citation type="submission" date="2016-06" db="EMBL/GenBank/DDBJ databases">
        <authorList>
            <person name="Kjaerup R.B."/>
            <person name="Dalgaard T.S."/>
            <person name="Juul-Madsen H.R."/>
        </authorList>
    </citation>
    <scope>NUCLEOTIDE SEQUENCE [LARGE SCALE GENOMIC DNA]</scope>
    <source>
        <strain evidence="5 6">CECT 8886</strain>
    </source>
</reference>
<comment type="similarity">
    <text evidence="1 3">Belongs to the 3-oxoacid CoA-transferase family.</text>
</comment>
<gene>
    <name evidence="5" type="primary">ydiF</name>
    <name evidence="5" type="ORF">MSP8886_03365</name>
</gene>
<dbReference type="SUPFAM" id="SSF100950">
    <property type="entry name" value="NagB/RpiA/CoA transferase-like"/>
    <property type="match status" value="2"/>
</dbReference>
<dbReference type="OrthoDB" id="9805230at2"/>